<comment type="caution">
    <text evidence="6">The sequence shown here is derived from an EMBL/GenBank/DDBJ whole genome shotgun (WGS) entry which is preliminary data.</text>
</comment>
<dbReference type="GO" id="GO:0008234">
    <property type="term" value="F:cysteine-type peptidase activity"/>
    <property type="evidence" value="ECO:0007669"/>
    <property type="project" value="InterPro"/>
</dbReference>
<sequence>MKPSETDMQQGLVQEAIRNLIEAFVIGAAPVISAPAVGAPTVVAPAVGTPVIGCSSSTTKIRAVVVRVCSQLEEHRKMLHNHGKMLKRILMSIVGDSTLPLGDTPLLRQYQFSTLEKTTKHKREGGNEKEDGKRKKWKMGDEKDNNDKKDIEDNVKSKEEKPQVAEEEDSEPSTLVVYNGKKDAQYANEYVYLQASTDQTTISVKKQTLEVEKTKDEASQASANKTTTVSVEEQTIEVTQTEVVISHQEDDVGEASQVIDVHIKALIHYFDTQYRARPDKERIVLVDVFVCKKIYIYDSMVDVKIVNARKKNKLSPGHQLIEDQISTILPKILIWRDFANRSSPPTGSEVKDCGLNSKWTTRFGKYPIQPNGYDCGVYMLVFLANLLRGIKFPDLIDGNEYRFIIAYDILRLEVEPKEI</sequence>
<keyword evidence="2" id="KW-0645">Protease</keyword>
<evidence type="ECO:0000256" key="1">
    <source>
        <dbReference type="ARBA" id="ARBA00005234"/>
    </source>
</evidence>
<dbReference type="SUPFAM" id="SSF54001">
    <property type="entry name" value="Cysteine proteinases"/>
    <property type="match status" value="1"/>
</dbReference>
<evidence type="ECO:0000256" key="2">
    <source>
        <dbReference type="ARBA" id="ARBA00022670"/>
    </source>
</evidence>
<dbReference type="Gene3D" id="3.40.395.10">
    <property type="entry name" value="Adenoviral Proteinase, Chain A"/>
    <property type="match status" value="1"/>
</dbReference>
<feature type="region of interest" description="Disordered" evidence="4">
    <location>
        <begin position="117"/>
        <end position="177"/>
    </location>
</feature>
<keyword evidence="3" id="KW-0378">Hydrolase</keyword>
<dbReference type="Pfam" id="PF02902">
    <property type="entry name" value="Peptidase_C48"/>
    <property type="match status" value="1"/>
</dbReference>
<evidence type="ECO:0000256" key="4">
    <source>
        <dbReference type="SAM" id="MobiDB-lite"/>
    </source>
</evidence>
<evidence type="ECO:0000313" key="6">
    <source>
        <dbReference type="EMBL" id="KAF6155046.1"/>
    </source>
</evidence>
<feature type="domain" description="Ubiquitin-like protease family profile" evidence="5">
    <location>
        <begin position="293"/>
        <end position="393"/>
    </location>
</feature>
<reference evidence="6 7" key="1">
    <citation type="journal article" date="2020" name="IScience">
        <title>Genome Sequencing of the Endangered Kingdonia uniflora (Circaeasteraceae, Ranunculales) Reveals Potential Mechanisms of Evolutionary Specialization.</title>
        <authorList>
            <person name="Sun Y."/>
            <person name="Deng T."/>
            <person name="Zhang A."/>
            <person name="Moore M.J."/>
            <person name="Landis J.B."/>
            <person name="Lin N."/>
            <person name="Zhang H."/>
            <person name="Zhang X."/>
            <person name="Huang J."/>
            <person name="Zhang X."/>
            <person name="Sun H."/>
            <person name="Wang H."/>
        </authorList>
    </citation>
    <scope>NUCLEOTIDE SEQUENCE [LARGE SCALE GENOMIC DNA]</scope>
    <source>
        <strain evidence="6">TB1705</strain>
        <tissue evidence="6">Leaf</tissue>
    </source>
</reference>
<evidence type="ECO:0000313" key="7">
    <source>
        <dbReference type="Proteomes" id="UP000541444"/>
    </source>
</evidence>
<evidence type="ECO:0000256" key="3">
    <source>
        <dbReference type="ARBA" id="ARBA00022801"/>
    </source>
</evidence>
<dbReference type="InterPro" id="IPR003653">
    <property type="entry name" value="Peptidase_C48_C"/>
</dbReference>
<gene>
    <name evidence="6" type="ORF">GIB67_035793</name>
</gene>
<dbReference type="InterPro" id="IPR038765">
    <property type="entry name" value="Papain-like_cys_pep_sf"/>
</dbReference>
<dbReference type="Proteomes" id="UP000541444">
    <property type="component" value="Unassembled WGS sequence"/>
</dbReference>
<evidence type="ECO:0000259" key="5">
    <source>
        <dbReference type="Pfam" id="PF02902"/>
    </source>
</evidence>
<name>A0A7J7MJJ3_9MAGN</name>
<dbReference type="OrthoDB" id="4841449at2759"/>
<dbReference type="AlphaFoldDB" id="A0A7J7MJJ3"/>
<dbReference type="EMBL" id="JACGCM010001441">
    <property type="protein sequence ID" value="KAF6155046.1"/>
    <property type="molecule type" value="Genomic_DNA"/>
</dbReference>
<protein>
    <recommendedName>
        <fullName evidence="5">Ubiquitin-like protease family profile domain-containing protein</fullName>
    </recommendedName>
</protein>
<comment type="similarity">
    <text evidence="1">Belongs to the peptidase C48 family.</text>
</comment>
<keyword evidence="7" id="KW-1185">Reference proteome</keyword>
<accession>A0A7J7MJJ3</accession>
<organism evidence="6 7">
    <name type="scientific">Kingdonia uniflora</name>
    <dbReference type="NCBI Taxonomy" id="39325"/>
    <lineage>
        <taxon>Eukaryota</taxon>
        <taxon>Viridiplantae</taxon>
        <taxon>Streptophyta</taxon>
        <taxon>Embryophyta</taxon>
        <taxon>Tracheophyta</taxon>
        <taxon>Spermatophyta</taxon>
        <taxon>Magnoliopsida</taxon>
        <taxon>Ranunculales</taxon>
        <taxon>Circaeasteraceae</taxon>
        <taxon>Kingdonia</taxon>
    </lineage>
</organism>
<feature type="compositionally biased region" description="Basic and acidic residues" evidence="4">
    <location>
        <begin position="124"/>
        <end position="164"/>
    </location>
</feature>
<proteinExistence type="inferred from homology"/>
<dbReference type="GO" id="GO:0006508">
    <property type="term" value="P:proteolysis"/>
    <property type="evidence" value="ECO:0007669"/>
    <property type="project" value="UniProtKB-KW"/>
</dbReference>